<dbReference type="OrthoDB" id="3068562at2759"/>
<feature type="compositionally biased region" description="Basic and acidic residues" evidence="2">
    <location>
        <begin position="652"/>
        <end position="673"/>
    </location>
</feature>
<evidence type="ECO:0000256" key="2">
    <source>
        <dbReference type="SAM" id="MobiDB-lite"/>
    </source>
</evidence>
<proteinExistence type="predicted"/>
<feature type="region of interest" description="Disordered" evidence="2">
    <location>
        <begin position="628"/>
        <end position="710"/>
    </location>
</feature>
<evidence type="ECO:0000313" key="4">
    <source>
        <dbReference type="Proteomes" id="UP000636479"/>
    </source>
</evidence>
<dbReference type="GeneID" id="59352426"/>
<feature type="compositionally biased region" description="Pro residues" evidence="2">
    <location>
        <begin position="509"/>
        <end position="526"/>
    </location>
</feature>
<feature type="compositionally biased region" description="Acidic residues" evidence="2">
    <location>
        <begin position="347"/>
        <end position="359"/>
    </location>
</feature>
<feature type="coiled-coil region" evidence="1">
    <location>
        <begin position="221"/>
        <end position="248"/>
    </location>
</feature>
<feature type="region of interest" description="Disordered" evidence="2">
    <location>
        <begin position="502"/>
        <end position="544"/>
    </location>
</feature>
<dbReference type="Proteomes" id="UP000636479">
    <property type="component" value="Unassembled WGS sequence"/>
</dbReference>
<evidence type="ECO:0000256" key="1">
    <source>
        <dbReference type="SAM" id="Coils"/>
    </source>
</evidence>
<evidence type="ECO:0000313" key="3">
    <source>
        <dbReference type="EMBL" id="KAF7289737.1"/>
    </source>
</evidence>
<keyword evidence="4" id="KW-1185">Reference proteome</keyword>
<keyword evidence="1" id="KW-0175">Coiled coil</keyword>
<feature type="region of interest" description="Disordered" evidence="2">
    <location>
        <begin position="337"/>
        <end position="362"/>
    </location>
</feature>
<dbReference type="AlphaFoldDB" id="A0A8H6S0N9"/>
<feature type="compositionally biased region" description="Low complexity" evidence="2">
    <location>
        <begin position="527"/>
        <end position="544"/>
    </location>
</feature>
<feature type="compositionally biased region" description="Basic and acidic residues" evidence="2">
    <location>
        <begin position="688"/>
        <end position="698"/>
    </location>
</feature>
<dbReference type="RefSeq" id="XP_037213466.1">
    <property type="nucleotide sequence ID" value="XM_037369910.1"/>
</dbReference>
<protein>
    <submittedName>
        <fullName evidence="3">Uncharacterized protein</fullName>
    </submittedName>
</protein>
<organism evidence="3 4">
    <name type="scientific">Mycena indigotica</name>
    <dbReference type="NCBI Taxonomy" id="2126181"/>
    <lineage>
        <taxon>Eukaryota</taxon>
        <taxon>Fungi</taxon>
        <taxon>Dikarya</taxon>
        <taxon>Basidiomycota</taxon>
        <taxon>Agaricomycotina</taxon>
        <taxon>Agaricomycetes</taxon>
        <taxon>Agaricomycetidae</taxon>
        <taxon>Agaricales</taxon>
        <taxon>Marasmiineae</taxon>
        <taxon>Mycenaceae</taxon>
        <taxon>Mycena</taxon>
    </lineage>
</organism>
<reference evidence="3" key="1">
    <citation type="submission" date="2020-05" db="EMBL/GenBank/DDBJ databases">
        <title>Mycena genomes resolve the evolution of fungal bioluminescence.</title>
        <authorList>
            <person name="Tsai I.J."/>
        </authorList>
    </citation>
    <scope>NUCLEOTIDE SEQUENCE</scope>
    <source>
        <strain evidence="3">171206Taipei</strain>
    </source>
</reference>
<name>A0A8H6S0N9_9AGAR</name>
<feature type="region of interest" description="Disordered" evidence="2">
    <location>
        <begin position="91"/>
        <end position="115"/>
    </location>
</feature>
<dbReference type="EMBL" id="JACAZF010000016">
    <property type="protein sequence ID" value="KAF7289737.1"/>
    <property type="molecule type" value="Genomic_DNA"/>
</dbReference>
<accession>A0A8H6S0N9</accession>
<comment type="caution">
    <text evidence="3">The sequence shown here is derived from an EMBL/GenBank/DDBJ whole genome shotgun (WGS) entry which is preliminary data.</text>
</comment>
<feature type="compositionally biased region" description="Low complexity" evidence="2">
    <location>
        <begin position="99"/>
        <end position="115"/>
    </location>
</feature>
<sequence>MPGLSWTTPQQRQFIEAELSTFQQHQASKTTHLFWPKLQKKWYSAFPEELSMIPPLPYGPNTRPLTQEEEQKLAQATKKRNGQLMSLLLRESKKKRGVSRSGVRGSTGTSTTLAGGASSRVASTVTRAFIKSIEKKAGRVHHEPEMFAKLFGDRIKAELVERGWLDMNEAAHADQLSEGGEDETFEARNARVKAMQSARMKLQRTVRDELWSKASPEEREKVLAAIALEREEKEKQKLKLEDVESEMKTPEEYQRGVDSLDEVIMQTGETIQQLSGWAGMTIAGGIVPGLGGRIAVKVICWGETAEGNNFRQSHPTFLEAIEVPFNAFLQGVFSEEERKRRALNNTEDNETEDDDEEPETPAVVIPKPRRVRRKAQDLPVLPEAIPPAPAPAPVPAPPPATVPSHPTPLTTLFEAPLDPVALLSTSSQIFPAGLVPDSSLTGAVLDRPNPTPDLAQYSANISPNGYAGPNWWELVGAFEPIPPSFSPPPFVQPSFSPPSFSPRSFSPPSFSPPSFSPPSFMPPSPSPSSFAPPSSSPQSFSPSSFLPPSFPTPNVLNHRNDTLFTAQPALQGLLTPCGSSEAVADTVFSAFKQSAEPSTQAISIPVESVPKLPVVATATVFTESTNIVPALTSPGRPSTEHTREGAANPDVSKGEKPKGRGMRERKQSTRIDYIEQWGVKMSHGSKRQRSETGDKGGHETSQPARKKAKK</sequence>
<gene>
    <name evidence="3" type="ORF">MIND_01347300</name>
</gene>